<feature type="compositionally biased region" description="Low complexity" evidence="1">
    <location>
        <begin position="864"/>
        <end position="878"/>
    </location>
</feature>
<feature type="compositionally biased region" description="Basic and acidic residues" evidence="1">
    <location>
        <begin position="64"/>
        <end position="79"/>
    </location>
</feature>
<organism evidence="3 4">
    <name type="scientific">Seminavis robusta</name>
    <dbReference type="NCBI Taxonomy" id="568900"/>
    <lineage>
        <taxon>Eukaryota</taxon>
        <taxon>Sar</taxon>
        <taxon>Stramenopiles</taxon>
        <taxon>Ochrophyta</taxon>
        <taxon>Bacillariophyta</taxon>
        <taxon>Bacillariophyceae</taxon>
        <taxon>Bacillariophycidae</taxon>
        <taxon>Naviculales</taxon>
        <taxon>Naviculaceae</taxon>
        <taxon>Seminavis</taxon>
    </lineage>
</organism>
<sequence>MRVRIQVDVGAWALDLPDDPELCNGKVTKESLGDWVWKHGKDQLLSRLSLAVEEAEAPPEEPEEEKKDLGISEMREESNSHNLQQSENTDEEPEPKSEPKSELKAEPKAEVAEPKAEEPPKSEMQHHLDLIESLQTVKKDFLERIQDSDIQDILEEEDYELEEEVEEKRNSTFDRNPANIALRELVDSVLSWSGTDYGFLAAVEEEEEIKPPEQPKTDMNDVSELDHSDIEDYLKTMKIGRQFAAVNVPMYDDDDDNDHSDFSSDLDNDTDYYSTGDDDSMDSSERRRHDPLHRTPQPITTYGPVHYKDIPGSVTLMMDQLRFEPVNPLDMLHEGEDEDNSEHHCGDISQASLSYNYMEVYWDKVEKYQLTPKGAKRNLFKLIYRKPGESSSSPKKTAQVILKMKSRAELERIADDVKRRVVLPYKKKKDSNNPDDENEKLKEKRRRQRRRRKKRAEKRRANAVLTPQQRSVMLPPSLPRRMTSERNLLNNLTTAEQEAILATASSHSSTHSPAPRRPTRRPTMEHKLAVTTFLDDEGFSYDSDSDDDDDDGEIHLWAVQDLLKKCLDLKRPLTFQDRKRDRRRPPLNHNTTANSRDDNSKEVNSNDNNKGTTKATSTPKPSTALLPEKWQQLVAIPIFYSSMDKLRFIFVLASTNKADDNNSNSQEHDKLPNFGSKVFQERWVPSVTTLLQDLLQHKARLEQLSTVSKSFQDVQGKLRESLRRHSDMIHGILPPMAVCKLKMQPQQWKTPLRQQFFLPKPSVVPVMGGISVDDSSISGSVHSRYGLLVGGVPSIDSASTIATGAQTAESEFGLLSVPEEKLNRNKKGNKKLPERSASTQTAPQQPANPQARSTPQRAKSEVENNNNNNNNNSTNNLNPPVIRGLHRQGSVTNRAGATRPIFSRMGSKRDMMMMRANSARGGALMRMDSAKRGNLMRMDSGRFGRRGVPRLDSLRSLHGNLSVSGGMSVDTFDQSWRTMYMDDESMHLDDLSQQTGTAKISALSQDVSYLTSQSNVKYINSSLIGGIKDVQALYAGHKPYVSIMVLSVVNFQQMALDLRVGPIMDILAKLLFTVDRLCEKHQTIKVEAIGSKIVIMSGLFTGENDEEQAGESANSRDRKAAIDALEMTKEMLSEGQAIQIPPRVASDDDALEAETLRLRAGIHIGSVKYGVLGQNIPKLNCFGDDVFVALRMEQTAPDNYIRVSRAFHDIVGDAELNWEDATEMIDVSESSSSVPAAEASIISAASPSVAAESGLSVDPDAMVETYTLEPPPPAITGGNCNNSMTSFPSLAPWTSSDVLTSSDLLYGSSHDPGGVLQVQMEESFVSGEFDVD</sequence>
<feature type="compositionally biased region" description="Basic residues" evidence="1">
    <location>
        <begin position="443"/>
        <end position="458"/>
    </location>
</feature>
<evidence type="ECO:0000313" key="3">
    <source>
        <dbReference type="EMBL" id="CAB9518431.1"/>
    </source>
</evidence>
<dbReference type="SMART" id="SM00044">
    <property type="entry name" value="CYCc"/>
    <property type="match status" value="1"/>
</dbReference>
<dbReference type="PROSITE" id="PS50125">
    <property type="entry name" value="GUANYLATE_CYCLASE_2"/>
    <property type="match status" value="1"/>
</dbReference>
<feature type="region of interest" description="Disordered" evidence="1">
    <location>
        <begin position="424"/>
        <end position="481"/>
    </location>
</feature>
<accession>A0A9N8EFR6</accession>
<dbReference type="Pfam" id="PF00211">
    <property type="entry name" value="Guanylate_cyc"/>
    <property type="match status" value="1"/>
</dbReference>
<feature type="region of interest" description="Disordered" evidence="1">
    <location>
        <begin position="50"/>
        <end position="126"/>
    </location>
</feature>
<proteinExistence type="predicted"/>
<feature type="compositionally biased region" description="Acidic residues" evidence="1">
    <location>
        <begin position="53"/>
        <end position="63"/>
    </location>
</feature>
<feature type="region of interest" description="Disordered" evidence="1">
    <location>
        <begin position="250"/>
        <end position="306"/>
    </location>
</feature>
<dbReference type="GO" id="GO:0004383">
    <property type="term" value="F:guanylate cyclase activity"/>
    <property type="evidence" value="ECO:0007669"/>
    <property type="project" value="TreeGrafter"/>
</dbReference>
<dbReference type="SUPFAM" id="SSF55073">
    <property type="entry name" value="Nucleotide cyclase"/>
    <property type="match status" value="1"/>
</dbReference>
<dbReference type="InterPro" id="IPR001054">
    <property type="entry name" value="A/G_cyclase"/>
</dbReference>
<reference evidence="3" key="1">
    <citation type="submission" date="2020-06" db="EMBL/GenBank/DDBJ databases">
        <authorList>
            <consortium name="Plant Systems Biology data submission"/>
        </authorList>
    </citation>
    <scope>NUCLEOTIDE SEQUENCE</scope>
    <source>
        <strain evidence="3">D6</strain>
    </source>
</reference>
<feature type="compositionally biased region" description="Acidic residues" evidence="1">
    <location>
        <begin position="251"/>
        <end position="282"/>
    </location>
</feature>
<gene>
    <name evidence="3" type="ORF">SEMRO_934_G221840.1</name>
</gene>
<dbReference type="GO" id="GO:0008074">
    <property type="term" value="C:guanylate cyclase complex, soluble"/>
    <property type="evidence" value="ECO:0007669"/>
    <property type="project" value="TreeGrafter"/>
</dbReference>
<dbReference type="GO" id="GO:0070482">
    <property type="term" value="P:response to oxygen levels"/>
    <property type="evidence" value="ECO:0007669"/>
    <property type="project" value="TreeGrafter"/>
</dbReference>
<name>A0A9N8EFR6_9STRA</name>
<feature type="compositionally biased region" description="Low complexity" evidence="1">
    <location>
        <begin position="836"/>
        <end position="851"/>
    </location>
</feature>
<dbReference type="Gene3D" id="3.30.70.1230">
    <property type="entry name" value="Nucleotide cyclase"/>
    <property type="match status" value="1"/>
</dbReference>
<dbReference type="EMBL" id="CAICTM010000932">
    <property type="protein sequence ID" value="CAB9518431.1"/>
    <property type="molecule type" value="Genomic_DNA"/>
</dbReference>
<dbReference type="PANTHER" id="PTHR45655:SF13">
    <property type="entry name" value="SOLUBLE GUANYLATE CYCLASE GCY-32-RELATED"/>
    <property type="match status" value="1"/>
</dbReference>
<evidence type="ECO:0000313" key="4">
    <source>
        <dbReference type="Proteomes" id="UP001153069"/>
    </source>
</evidence>
<feature type="region of interest" description="Disordered" evidence="1">
    <location>
        <begin position="812"/>
        <end position="882"/>
    </location>
</feature>
<feature type="domain" description="Guanylate cyclase" evidence="2">
    <location>
        <begin position="1042"/>
        <end position="1193"/>
    </location>
</feature>
<feature type="compositionally biased region" description="Low complexity" evidence="1">
    <location>
        <begin position="612"/>
        <end position="623"/>
    </location>
</feature>
<dbReference type="InterPro" id="IPR029787">
    <property type="entry name" value="Nucleotide_cyclase"/>
</dbReference>
<feature type="region of interest" description="Disordered" evidence="1">
    <location>
        <begin position="503"/>
        <end position="523"/>
    </location>
</feature>
<dbReference type="GO" id="GO:0019934">
    <property type="term" value="P:cGMP-mediated signaling"/>
    <property type="evidence" value="ECO:0007669"/>
    <property type="project" value="TreeGrafter"/>
</dbReference>
<keyword evidence="4" id="KW-1185">Reference proteome</keyword>
<feature type="compositionally biased region" description="Polar residues" evidence="1">
    <location>
        <begin position="602"/>
        <end position="611"/>
    </location>
</feature>
<evidence type="ECO:0000259" key="2">
    <source>
        <dbReference type="PROSITE" id="PS50125"/>
    </source>
</evidence>
<comment type="caution">
    <text evidence="3">The sequence shown here is derived from an EMBL/GenBank/DDBJ whole genome shotgun (WGS) entry which is preliminary data.</text>
</comment>
<evidence type="ECO:0000256" key="1">
    <source>
        <dbReference type="SAM" id="MobiDB-lite"/>
    </source>
</evidence>
<protein>
    <submittedName>
        <fullName evidence="3">Natriuretic peptide receptor 2</fullName>
    </submittedName>
</protein>
<dbReference type="Proteomes" id="UP001153069">
    <property type="component" value="Unassembled WGS sequence"/>
</dbReference>
<feature type="compositionally biased region" description="Low complexity" evidence="1">
    <location>
        <begin position="503"/>
        <end position="513"/>
    </location>
</feature>
<keyword evidence="3" id="KW-0675">Receptor</keyword>
<feature type="compositionally biased region" description="Basic and acidic residues" evidence="1">
    <location>
        <begin position="94"/>
        <end position="126"/>
    </location>
</feature>
<dbReference type="PANTHER" id="PTHR45655">
    <property type="entry name" value="GUANYLATE CYCLASE SOLUBLE SUBUNIT BETA-2"/>
    <property type="match status" value="1"/>
</dbReference>
<dbReference type="CDD" id="cd07302">
    <property type="entry name" value="CHD"/>
    <property type="match status" value="1"/>
</dbReference>
<feature type="region of interest" description="Disordered" evidence="1">
    <location>
        <begin position="577"/>
        <end position="623"/>
    </location>
</feature>